<evidence type="ECO:0000256" key="4">
    <source>
        <dbReference type="ARBA" id="ARBA00023235"/>
    </source>
</evidence>
<dbReference type="EMBL" id="JARMAB010000004">
    <property type="protein sequence ID" value="MED1202091.1"/>
    <property type="molecule type" value="Genomic_DNA"/>
</dbReference>
<name>A0ABU6MBP1_9BACI</name>
<dbReference type="Proteomes" id="UP001341444">
    <property type="component" value="Unassembled WGS sequence"/>
</dbReference>
<evidence type="ECO:0000256" key="3">
    <source>
        <dbReference type="ARBA" id="ARBA00022737"/>
    </source>
</evidence>
<gene>
    <name evidence="7" type="primary">shc</name>
    <name evidence="7" type="ORF">P4T90_03170</name>
</gene>
<evidence type="ECO:0000259" key="6">
    <source>
        <dbReference type="Pfam" id="PF13249"/>
    </source>
</evidence>
<sequence>MKQQVQNEINRLVSILHNSQLPDGSWEYPFETGVITDCYMIILLRSLKIHDEELILGLVRRIKSKQYRDGSWRLFRDEAPGNLSLTIDAYYALLYSGYEKGNEKVLKEAERFIKSNGGIEKAGILTKLLLLITGQMKWPAYLKIPIELILIPKFFPLNFYSLSVFGRSNLAPILLIADQKFSLKTENTPDLSNLFINNERKNHAFVREAANWSSVLDEIKGIVEQLAGIPEELHEQAQRKLKDYIFQRIEYDGTLLSYFSATFFMIFALLATGSKQTDPEIAKAVNGLKAMVYTIDGAQHCQYTTVHVWNTSLISYALQEAGVHPSHHSIRRANRFLLSKQHTRYGDWSIHNVSGKPGGWGFSNSNTINPDVDDSTATLRAIRTYAASDSANRHSWEKGISWVISMQNDDGGWPAFERNADNPLFSMIPGGDTFLIDPSSVDLTARTLEFFGSCTHADMEKRAFKRAIQWLLRRQENNGSWNSRWGINYIYGTWAALTGLNSAGYQNLSAVKKAVQWLSSIQNPDGGWGESCNSDIQGEYIPLQASTLTHTAWALDGLIAVSDHITPEISKGVNFLLKNADIDNWTEDYPKGQGAAGLFYIHYHSYRYIWPLLALSHYSQKWL</sequence>
<dbReference type="InterPro" id="IPR008930">
    <property type="entry name" value="Terpenoid_cyclase/PrenylTrfase"/>
</dbReference>
<dbReference type="PANTHER" id="PTHR11764">
    <property type="entry name" value="TERPENE CYCLASE/MUTASE FAMILY MEMBER"/>
    <property type="match status" value="1"/>
</dbReference>
<keyword evidence="4 7" id="KW-0413">Isomerase</keyword>
<feature type="domain" description="Squalene cyclase N-terminal" evidence="6">
    <location>
        <begin position="9"/>
        <end position="293"/>
    </location>
</feature>
<evidence type="ECO:0000256" key="2">
    <source>
        <dbReference type="ARBA" id="ARBA00009755"/>
    </source>
</evidence>
<dbReference type="Pfam" id="PF13243">
    <property type="entry name" value="SQHop_cyclase_C"/>
    <property type="match status" value="1"/>
</dbReference>
<dbReference type="Gene3D" id="1.50.10.20">
    <property type="match status" value="2"/>
</dbReference>
<comment type="caution">
    <text evidence="7">The sequence shown here is derived from an EMBL/GenBank/DDBJ whole genome shotgun (WGS) entry which is preliminary data.</text>
</comment>
<evidence type="ECO:0000313" key="8">
    <source>
        <dbReference type="Proteomes" id="UP001341444"/>
    </source>
</evidence>
<keyword evidence="3" id="KW-0677">Repeat</keyword>
<dbReference type="GO" id="GO:0051007">
    <property type="term" value="F:squalene-hopene cyclase activity"/>
    <property type="evidence" value="ECO:0007669"/>
    <property type="project" value="UniProtKB-EC"/>
</dbReference>
<dbReference type="Pfam" id="PF13249">
    <property type="entry name" value="SQHop_cyclase_N"/>
    <property type="match status" value="1"/>
</dbReference>
<dbReference type="PANTHER" id="PTHR11764:SF20">
    <property type="entry name" value="LANOSTEROL SYNTHASE"/>
    <property type="match status" value="1"/>
</dbReference>
<comment type="similarity">
    <text evidence="2">Belongs to the terpene cyclase/mutase family.</text>
</comment>
<feature type="domain" description="Squalene cyclase C-terminal" evidence="5">
    <location>
        <begin position="308"/>
        <end position="619"/>
    </location>
</feature>
<comment type="pathway">
    <text evidence="1">Secondary metabolite biosynthesis; hopanoid biosynthesis.</text>
</comment>
<evidence type="ECO:0000313" key="7">
    <source>
        <dbReference type="EMBL" id="MED1202091.1"/>
    </source>
</evidence>
<protein>
    <submittedName>
        <fullName evidence="7">Squalene--hopene cyclase</fullName>
        <ecNumber evidence="7">5.4.99.17</ecNumber>
    </submittedName>
</protein>
<dbReference type="SFLD" id="SFLDG01016">
    <property type="entry name" value="Prenyltransferase_Like_2"/>
    <property type="match status" value="1"/>
</dbReference>
<dbReference type="NCBIfam" id="TIGR01787">
    <property type="entry name" value="squalene_cyclas"/>
    <property type="match status" value="1"/>
</dbReference>
<dbReference type="EC" id="5.4.99.17" evidence="7"/>
<dbReference type="InterPro" id="IPR006400">
    <property type="entry name" value="Hopene-cyclase"/>
</dbReference>
<keyword evidence="8" id="KW-1185">Reference proteome</keyword>
<dbReference type="InterPro" id="IPR032697">
    <property type="entry name" value="SQ_cyclase_N"/>
</dbReference>
<dbReference type="InterPro" id="IPR032696">
    <property type="entry name" value="SQ_cyclase_C"/>
</dbReference>
<dbReference type="SUPFAM" id="SSF48239">
    <property type="entry name" value="Terpenoid cyclases/Protein prenyltransferases"/>
    <property type="match status" value="2"/>
</dbReference>
<accession>A0ABU6MBP1</accession>
<evidence type="ECO:0000259" key="5">
    <source>
        <dbReference type="Pfam" id="PF13243"/>
    </source>
</evidence>
<dbReference type="RefSeq" id="WP_066264711.1">
    <property type="nucleotide sequence ID" value="NZ_JARMAB010000004.1"/>
</dbReference>
<reference evidence="7 8" key="1">
    <citation type="submission" date="2023-03" db="EMBL/GenBank/DDBJ databases">
        <title>Bacillus Genome Sequencing.</title>
        <authorList>
            <person name="Dunlap C."/>
        </authorList>
    </citation>
    <scope>NUCLEOTIDE SEQUENCE [LARGE SCALE GENOMIC DNA]</scope>
    <source>
        <strain evidence="7 8">B-23453</strain>
    </source>
</reference>
<evidence type="ECO:0000256" key="1">
    <source>
        <dbReference type="ARBA" id="ARBA00004999"/>
    </source>
</evidence>
<dbReference type="InterPro" id="IPR018333">
    <property type="entry name" value="Squalene_cyclase"/>
</dbReference>
<dbReference type="NCBIfam" id="TIGR01507">
    <property type="entry name" value="hopene_cyclase"/>
    <property type="match status" value="1"/>
</dbReference>
<proteinExistence type="inferred from homology"/>
<organism evidence="7 8">
    <name type="scientific">Heyndrickxia acidicola</name>
    <dbReference type="NCBI Taxonomy" id="209389"/>
    <lineage>
        <taxon>Bacteria</taxon>
        <taxon>Bacillati</taxon>
        <taxon>Bacillota</taxon>
        <taxon>Bacilli</taxon>
        <taxon>Bacillales</taxon>
        <taxon>Bacillaceae</taxon>
        <taxon>Heyndrickxia</taxon>
    </lineage>
</organism>